<name>A0A174E8I7_FLAPL</name>
<dbReference type="Proteomes" id="UP000095746">
    <property type="component" value="Unassembled WGS sequence"/>
</dbReference>
<evidence type="ECO:0000313" key="2">
    <source>
        <dbReference type="Proteomes" id="UP000095746"/>
    </source>
</evidence>
<dbReference type="RefSeq" id="WP_195306626.1">
    <property type="nucleotide sequence ID" value="NZ_JADMOW010000092.1"/>
</dbReference>
<organism evidence="1 2">
    <name type="scientific">Flavonifractor plautii</name>
    <name type="common">Fusobacterium plautii</name>
    <dbReference type="NCBI Taxonomy" id="292800"/>
    <lineage>
        <taxon>Bacteria</taxon>
        <taxon>Bacillati</taxon>
        <taxon>Bacillota</taxon>
        <taxon>Clostridia</taxon>
        <taxon>Eubacteriales</taxon>
        <taxon>Oscillospiraceae</taxon>
        <taxon>Flavonifractor</taxon>
    </lineage>
</organism>
<proteinExistence type="predicted"/>
<sequence length="160" mass="18337">MGWIRRETEKGTTQYICPNCHDYHEFREDFGEQTFSENFIFCRRCGARNGTGTAPTLTPPNEWVNRVRELDELYTKLQIVTGFTAEQLLEIFAAGYTLEKPDYSKKFAEMENLAEAAQPNEPLTMEELRESPHGKIKNSTLQSICNRANEIASRPPEVSP</sequence>
<reference evidence="1 2" key="1">
    <citation type="submission" date="2015-09" db="EMBL/GenBank/DDBJ databases">
        <authorList>
            <consortium name="Pathogen Informatics"/>
        </authorList>
    </citation>
    <scope>NUCLEOTIDE SEQUENCE [LARGE SCALE GENOMIC DNA]</scope>
    <source>
        <strain evidence="1 2">2789STDY5608854</strain>
    </source>
</reference>
<gene>
    <name evidence="1" type="ORF">ERS852411_01352</name>
</gene>
<dbReference type="AlphaFoldDB" id="A0A174E8I7"/>
<protein>
    <submittedName>
        <fullName evidence="1">Uncharacterized protein</fullName>
    </submittedName>
</protein>
<evidence type="ECO:0000313" key="1">
    <source>
        <dbReference type="EMBL" id="CUO32886.1"/>
    </source>
</evidence>
<accession>A0A174E8I7</accession>
<dbReference type="EMBL" id="CYZT01000074">
    <property type="protein sequence ID" value="CUO32886.1"/>
    <property type="molecule type" value="Genomic_DNA"/>
</dbReference>